<evidence type="ECO:0000259" key="2">
    <source>
        <dbReference type="Pfam" id="PF20703"/>
    </source>
</evidence>
<dbReference type="EMBL" id="KZ293509">
    <property type="protein sequence ID" value="PBK59238.1"/>
    <property type="molecule type" value="Genomic_DNA"/>
</dbReference>
<dbReference type="InterPro" id="IPR049052">
    <property type="entry name" value="nSTAND1"/>
</dbReference>
<dbReference type="Gene3D" id="3.40.50.300">
    <property type="entry name" value="P-loop containing nucleotide triphosphate hydrolases"/>
    <property type="match status" value="1"/>
</dbReference>
<evidence type="ECO:0000313" key="3">
    <source>
        <dbReference type="EMBL" id="PBK59238.1"/>
    </source>
</evidence>
<sequence length="434" mass="48137">MQAPSQPLTQSPSTAVPDRSAILAPPNLAPDDTDWISTASLTFKVLAGAGELDRTGIAKAIANIALPILELAQDNKKARDELKDTIKYLDEMLTYVSEEIKLLQEGQSLMDASTRPLARLKQMGNEFICHLKDLKDDLNKIYGKTGFWAKMKKPFQGKAILDRINQHKVYVKDARDKFVATAVLSTARQVTDIHNHLMSPSRIQPINSIMLSDILPPSPTVFMGRDDLVQESIVNLLADSPHSIIIMGFGGMGKTSLALKILHDAAVQVKYEAHRYFIPCDVVCSVDPTVEVLLQTVMKKMNLKLTGDAVKQLHTISKPTILVFDNFETLWDHSSDQYSIQMLLAQLNAMKQIILMITMRGSVAPIEDVNWLILPPNGLSPVNESISLDIFSAISRYTIDGEAVRELVKELEGWPLAITLMAYQAKILSPKVLL</sequence>
<feature type="region of interest" description="Disordered" evidence="1">
    <location>
        <begin position="1"/>
        <end position="21"/>
    </location>
</feature>
<proteinExistence type="predicted"/>
<dbReference type="InterPro" id="IPR027417">
    <property type="entry name" value="P-loop_NTPase"/>
</dbReference>
<dbReference type="AlphaFoldDB" id="A0A2H3AZP7"/>
<dbReference type="SUPFAM" id="SSF52540">
    <property type="entry name" value="P-loop containing nucleoside triphosphate hydrolases"/>
    <property type="match status" value="1"/>
</dbReference>
<reference evidence="4" key="1">
    <citation type="journal article" date="2017" name="Nat. Ecol. Evol.">
        <title>Genome expansion and lineage-specific genetic innovations in the forest pathogenic fungi Armillaria.</title>
        <authorList>
            <person name="Sipos G."/>
            <person name="Prasanna A.N."/>
            <person name="Walter M.C."/>
            <person name="O'Connor E."/>
            <person name="Balint B."/>
            <person name="Krizsan K."/>
            <person name="Kiss B."/>
            <person name="Hess J."/>
            <person name="Varga T."/>
            <person name="Slot J."/>
            <person name="Riley R."/>
            <person name="Boka B."/>
            <person name="Rigling D."/>
            <person name="Barry K."/>
            <person name="Lee J."/>
            <person name="Mihaltcheva S."/>
            <person name="LaButti K."/>
            <person name="Lipzen A."/>
            <person name="Waldron R."/>
            <person name="Moloney N.M."/>
            <person name="Sperisen C."/>
            <person name="Kredics L."/>
            <person name="Vagvoelgyi C."/>
            <person name="Patrignani A."/>
            <person name="Fitzpatrick D."/>
            <person name="Nagy I."/>
            <person name="Doyle S."/>
            <person name="Anderson J.B."/>
            <person name="Grigoriev I.V."/>
            <person name="Gueldener U."/>
            <person name="Muensterkoetter M."/>
            <person name="Nagy L.G."/>
        </authorList>
    </citation>
    <scope>NUCLEOTIDE SEQUENCE [LARGE SCALE GENOMIC DNA]</scope>
    <source>
        <strain evidence="4">28-4</strain>
    </source>
</reference>
<dbReference type="Pfam" id="PF20703">
    <property type="entry name" value="nSTAND1"/>
    <property type="match status" value="1"/>
</dbReference>
<accession>A0A2H3AZP7</accession>
<feature type="domain" description="Novel STAND NTPase 1" evidence="2">
    <location>
        <begin position="220"/>
        <end position="361"/>
    </location>
</feature>
<feature type="compositionally biased region" description="Polar residues" evidence="1">
    <location>
        <begin position="1"/>
        <end position="14"/>
    </location>
</feature>
<evidence type="ECO:0000256" key="1">
    <source>
        <dbReference type="SAM" id="MobiDB-lite"/>
    </source>
</evidence>
<gene>
    <name evidence="3" type="ORF">ARMSODRAFT_1027588</name>
</gene>
<keyword evidence="4" id="KW-1185">Reference proteome</keyword>
<organism evidence="3 4">
    <name type="scientific">Armillaria solidipes</name>
    <dbReference type="NCBI Taxonomy" id="1076256"/>
    <lineage>
        <taxon>Eukaryota</taxon>
        <taxon>Fungi</taxon>
        <taxon>Dikarya</taxon>
        <taxon>Basidiomycota</taxon>
        <taxon>Agaricomycotina</taxon>
        <taxon>Agaricomycetes</taxon>
        <taxon>Agaricomycetidae</taxon>
        <taxon>Agaricales</taxon>
        <taxon>Marasmiineae</taxon>
        <taxon>Physalacriaceae</taxon>
        <taxon>Armillaria</taxon>
    </lineage>
</organism>
<evidence type="ECO:0000313" key="4">
    <source>
        <dbReference type="Proteomes" id="UP000218334"/>
    </source>
</evidence>
<name>A0A2H3AZP7_9AGAR</name>
<protein>
    <recommendedName>
        <fullName evidence="2">Novel STAND NTPase 1 domain-containing protein</fullName>
    </recommendedName>
</protein>
<dbReference type="Proteomes" id="UP000218334">
    <property type="component" value="Unassembled WGS sequence"/>
</dbReference>